<dbReference type="InterPro" id="IPR023996">
    <property type="entry name" value="TonB-dep_OMP_SusC/RagA"/>
</dbReference>
<dbReference type="PROSITE" id="PS00018">
    <property type="entry name" value="EF_HAND_1"/>
    <property type="match status" value="1"/>
</dbReference>
<dbReference type="SUPFAM" id="SSF56935">
    <property type="entry name" value="Porins"/>
    <property type="match status" value="1"/>
</dbReference>
<dbReference type="PROSITE" id="PS52016">
    <property type="entry name" value="TONB_DEPENDENT_REC_3"/>
    <property type="match status" value="1"/>
</dbReference>
<dbReference type="InterPro" id="IPR037066">
    <property type="entry name" value="Plug_dom_sf"/>
</dbReference>
<reference evidence="13 14" key="1">
    <citation type="submission" date="2021-05" db="EMBL/GenBank/DDBJ databases">
        <authorList>
            <person name="Zhang Z.D."/>
            <person name="Osman G."/>
        </authorList>
    </citation>
    <scope>NUCLEOTIDE SEQUENCE [LARGE SCALE GENOMIC DNA]</scope>
    <source>
        <strain evidence="13 14">KCTC 32217</strain>
    </source>
</reference>
<evidence type="ECO:0000256" key="6">
    <source>
        <dbReference type="ARBA" id="ARBA00023136"/>
    </source>
</evidence>
<dbReference type="Proteomes" id="UP001319104">
    <property type="component" value="Unassembled WGS sequence"/>
</dbReference>
<dbReference type="InterPro" id="IPR023997">
    <property type="entry name" value="TonB-dep_OMP_SusC/RagA_CS"/>
</dbReference>
<dbReference type="NCBIfam" id="TIGR04057">
    <property type="entry name" value="SusC_RagA_signa"/>
    <property type="match status" value="1"/>
</dbReference>
<feature type="signal peptide" evidence="10">
    <location>
        <begin position="1"/>
        <end position="23"/>
    </location>
</feature>
<keyword evidence="7 8" id="KW-0998">Cell outer membrane</keyword>
<keyword evidence="5 9" id="KW-0798">TonB box</keyword>
<dbReference type="GO" id="GO:0009279">
    <property type="term" value="C:cell outer membrane"/>
    <property type="evidence" value="ECO:0007669"/>
    <property type="project" value="UniProtKB-SubCell"/>
</dbReference>
<proteinExistence type="inferred from homology"/>
<comment type="similarity">
    <text evidence="8 9">Belongs to the TonB-dependent receptor family.</text>
</comment>
<dbReference type="InterPro" id="IPR000531">
    <property type="entry name" value="Beta-barrel_TonB"/>
</dbReference>
<sequence length="1030" mass="113622">MRKSLLGVLVLILLMTAETFAQAQTVSGTVVSDEDNLPLPGVNVRIKGTSRGAITDLDGVYSLQASSEDVLVFSFVGFLTQEIQVGNQSTINLTLMTDAKTLGEVVVVGYGTIERRELTGSVGSVNAEVIRDVPALGIDQALQGRVAGVQITQNSGTPGAGISVRVRGSSSISASNQPLYVIDGVPMTTGDPSQLGFGGQSSNSLADLNPSDIESMEVLKDAAAAAIYGSRAANGVVLITTKRGADQKTQVNLNMFGGIQQVWRQPDFLDRRGYLDLMNDAIGGFVAGDFGIPRDEVGDQDLLDWYYGGLPFGEDVNTDWVREVTRTAPIQNYELTLRGGNERTRYYISGSFFDQQGTVINSRFNRMSTRFNLDHDLNDRMTISLNSGISRSVQNRIVSDNTLNGPFANSLAASPLWPVYDEAGNYTRPQFFYSNPVAEGMENDNINQSIRIFTNALATYEVIPDLNVNVRVGTDILNFQERRYTPDSYPGSASAAEGGSGSFSTNNPIKWVAEAFVDYRTTFADRHALNFVAGHNREENLITTSFVRGIQFPDDRFRYVGAAGLVNEGDNNFVAWGLESYFGRANYSLDDKYLFSASFRADASSRFGPNNRWGYFPSVSAGWRLMDEDFFPEIEQLSDLKLRASFGYTGNQEIGNFAWRGLVGAGNYLGTPSIFPVQLGNPDLKWENTAQTDIGIDASFFNGRLTLIADYYYKLTRDLLFSRPIPTQSGFGTYQSNIGSVENRGFEFTISTVNMDRPGGITWRSDLNLSFNRNKILELYQGEDVFYGFGGNSLVLREGHPIGTFYGLIADGVFATNEEVPEERRAFGIQAGDMNYRDINGDGIITDDDFTVLGNSQPLFFGGFTNTFTYKNWDAQVFMQFSVGNEIWNAAGSFQEGMFANFFDDNNRATVNNRWRSEEDPGDGLVPRATIDVSANRNNQSNSTRFIEDGSYLRVKNLIVGYRLPSTVVDRIRVSSARVYFQAQNLLTFTSYSGFDPEVNFAGTDNITLGVDFYTFPQPRTFTLGLNVGF</sequence>
<feature type="domain" description="TonB-dependent receptor plug" evidence="12">
    <location>
        <begin position="115"/>
        <end position="236"/>
    </location>
</feature>
<gene>
    <name evidence="13" type="ORF">KI659_02175</name>
</gene>
<feature type="domain" description="TonB-dependent receptor-like beta-barrel" evidence="11">
    <location>
        <begin position="417"/>
        <end position="986"/>
    </location>
</feature>
<name>A0AAP2CF89_9BACT</name>
<dbReference type="Pfam" id="PF07715">
    <property type="entry name" value="Plug"/>
    <property type="match status" value="1"/>
</dbReference>
<dbReference type="EMBL" id="JAHCMY010000001">
    <property type="protein sequence ID" value="MBS9522812.1"/>
    <property type="molecule type" value="Genomic_DNA"/>
</dbReference>
<evidence type="ECO:0000256" key="3">
    <source>
        <dbReference type="ARBA" id="ARBA00022452"/>
    </source>
</evidence>
<evidence type="ECO:0000256" key="10">
    <source>
        <dbReference type="SAM" id="SignalP"/>
    </source>
</evidence>
<dbReference type="Pfam" id="PF00593">
    <property type="entry name" value="TonB_dep_Rec_b-barrel"/>
    <property type="match status" value="1"/>
</dbReference>
<dbReference type="InterPro" id="IPR039426">
    <property type="entry name" value="TonB-dep_rcpt-like"/>
</dbReference>
<evidence type="ECO:0000313" key="14">
    <source>
        <dbReference type="Proteomes" id="UP001319104"/>
    </source>
</evidence>
<dbReference type="Gene3D" id="2.170.130.10">
    <property type="entry name" value="TonB-dependent receptor, plug domain"/>
    <property type="match status" value="1"/>
</dbReference>
<evidence type="ECO:0000259" key="12">
    <source>
        <dbReference type="Pfam" id="PF07715"/>
    </source>
</evidence>
<dbReference type="AlphaFoldDB" id="A0AAP2CF89"/>
<evidence type="ECO:0000256" key="5">
    <source>
        <dbReference type="ARBA" id="ARBA00023077"/>
    </source>
</evidence>
<evidence type="ECO:0000256" key="9">
    <source>
        <dbReference type="RuleBase" id="RU003357"/>
    </source>
</evidence>
<comment type="subcellular location">
    <subcellularLocation>
        <location evidence="1 8">Cell outer membrane</location>
        <topology evidence="1 8">Multi-pass membrane protein</topology>
    </subcellularLocation>
</comment>
<keyword evidence="13" id="KW-0675">Receptor</keyword>
<dbReference type="NCBIfam" id="TIGR04056">
    <property type="entry name" value="OMP_RagA_SusC"/>
    <property type="match status" value="1"/>
</dbReference>
<dbReference type="Pfam" id="PF13715">
    <property type="entry name" value="CarbopepD_reg_2"/>
    <property type="match status" value="1"/>
</dbReference>
<evidence type="ECO:0000313" key="13">
    <source>
        <dbReference type="EMBL" id="MBS9522812.1"/>
    </source>
</evidence>
<keyword evidence="14" id="KW-1185">Reference proteome</keyword>
<keyword evidence="2 8" id="KW-0813">Transport</keyword>
<evidence type="ECO:0000259" key="11">
    <source>
        <dbReference type="Pfam" id="PF00593"/>
    </source>
</evidence>
<dbReference type="Gene3D" id="2.40.170.20">
    <property type="entry name" value="TonB-dependent receptor, beta-barrel domain"/>
    <property type="match status" value="1"/>
</dbReference>
<protein>
    <submittedName>
        <fullName evidence="13">TonB-dependent receptor</fullName>
    </submittedName>
</protein>
<dbReference type="InterPro" id="IPR018247">
    <property type="entry name" value="EF_Hand_1_Ca_BS"/>
</dbReference>
<feature type="chain" id="PRO_5042810703" evidence="10">
    <location>
        <begin position="24"/>
        <end position="1030"/>
    </location>
</feature>
<evidence type="ECO:0000256" key="7">
    <source>
        <dbReference type="ARBA" id="ARBA00023237"/>
    </source>
</evidence>
<dbReference type="InterPro" id="IPR008969">
    <property type="entry name" value="CarboxyPept-like_regulatory"/>
</dbReference>
<dbReference type="InterPro" id="IPR012910">
    <property type="entry name" value="Plug_dom"/>
</dbReference>
<organism evidence="13 14">
    <name type="scientific">Litoribacter ruber</name>
    <dbReference type="NCBI Taxonomy" id="702568"/>
    <lineage>
        <taxon>Bacteria</taxon>
        <taxon>Pseudomonadati</taxon>
        <taxon>Bacteroidota</taxon>
        <taxon>Cytophagia</taxon>
        <taxon>Cytophagales</taxon>
        <taxon>Cyclobacteriaceae</taxon>
        <taxon>Litoribacter</taxon>
    </lineage>
</organism>
<keyword evidence="6 8" id="KW-0472">Membrane</keyword>
<comment type="caution">
    <text evidence="13">The sequence shown here is derived from an EMBL/GenBank/DDBJ whole genome shotgun (WGS) entry which is preliminary data.</text>
</comment>
<dbReference type="RefSeq" id="WP_213943695.1">
    <property type="nucleotide sequence ID" value="NZ_JAHBGI010000010.1"/>
</dbReference>
<evidence type="ECO:0000256" key="2">
    <source>
        <dbReference type="ARBA" id="ARBA00022448"/>
    </source>
</evidence>
<evidence type="ECO:0000256" key="4">
    <source>
        <dbReference type="ARBA" id="ARBA00022692"/>
    </source>
</evidence>
<accession>A0AAP2CF89</accession>
<keyword evidence="3 8" id="KW-1134">Transmembrane beta strand</keyword>
<dbReference type="SUPFAM" id="SSF49464">
    <property type="entry name" value="Carboxypeptidase regulatory domain-like"/>
    <property type="match status" value="1"/>
</dbReference>
<dbReference type="Gene3D" id="2.60.40.1120">
    <property type="entry name" value="Carboxypeptidase-like, regulatory domain"/>
    <property type="match status" value="1"/>
</dbReference>
<keyword evidence="10" id="KW-0732">Signal</keyword>
<evidence type="ECO:0000256" key="8">
    <source>
        <dbReference type="PROSITE-ProRule" id="PRU01360"/>
    </source>
</evidence>
<keyword evidence="4 8" id="KW-0812">Transmembrane</keyword>
<dbReference type="FunFam" id="2.170.130.10:FF:000008">
    <property type="entry name" value="SusC/RagA family TonB-linked outer membrane protein"/>
    <property type="match status" value="1"/>
</dbReference>
<evidence type="ECO:0000256" key="1">
    <source>
        <dbReference type="ARBA" id="ARBA00004571"/>
    </source>
</evidence>
<dbReference type="InterPro" id="IPR036942">
    <property type="entry name" value="Beta-barrel_TonB_sf"/>
</dbReference>